<name>A0ABN0EKR0_9FIRM</name>
<dbReference type="EMBL" id="ADMB01000020">
    <property type="protein sequence ID" value="EHR38834.1"/>
    <property type="molecule type" value="Genomic_DNA"/>
</dbReference>
<comment type="caution">
    <text evidence="1">The sequence shown here is derived from an EMBL/GenBank/DDBJ whole genome shotgun (WGS) entry which is preliminary data.</text>
</comment>
<proteinExistence type="predicted"/>
<keyword evidence="2" id="KW-1185">Reference proteome</keyword>
<protein>
    <submittedName>
        <fullName evidence="1">Uncharacterized protein</fullName>
    </submittedName>
</protein>
<dbReference type="GeneID" id="62778861"/>
<accession>A0ABN0EKR0</accession>
<reference evidence="1 2" key="1">
    <citation type="submission" date="2012-01" db="EMBL/GenBank/DDBJ databases">
        <title>The Genome Sequence of Megamonas funiformis YIT 11815.</title>
        <authorList>
            <consortium name="The Broad Institute Genome Sequencing Platform"/>
            <person name="Earl A."/>
            <person name="Ward D."/>
            <person name="Feldgarden M."/>
            <person name="Gevers D."/>
            <person name="Morotomi M."/>
            <person name="Young S.K."/>
            <person name="Zeng Q."/>
            <person name="Gargeya S."/>
            <person name="Fitzgerald M."/>
            <person name="Haas B."/>
            <person name="Abouelleil A."/>
            <person name="Alvarado L."/>
            <person name="Arachchi H.M."/>
            <person name="Berlin A."/>
            <person name="Chapman S.B."/>
            <person name="Gearin G."/>
            <person name="Goldberg J."/>
            <person name="Griggs A."/>
            <person name="Gujja S."/>
            <person name="Hansen M."/>
            <person name="Heiman D."/>
            <person name="Howarth C."/>
            <person name="Larimer J."/>
            <person name="Lui A."/>
            <person name="MacDonald P.J.P."/>
            <person name="McCowen C."/>
            <person name="Montmayeur A."/>
            <person name="Murphy C."/>
            <person name="Neiman D."/>
            <person name="Pearson M."/>
            <person name="Priest M."/>
            <person name="Roberts A."/>
            <person name="Saif S."/>
            <person name="Shea T."/>
            <person name="Sisk P."/>
            <person name="Stolte C."/>
            <person name="Sykes S."/>
            <person name="Wortman J."/>
            <person name="Nusbaum C."/>
            <person name="Birren B."/>
        </authorList>
    </citation>
    <scope>NUCLEOTIDE SEQUENCE [LARGE SCALE GENOMIC DNA]</scope>
    <source>
        <strain evidence="1 2">YIT 11815</strain>
    </source>
</reference>
<sequence>MAYDEKIKKMIRKAYQNGTNFEEISKQYKIAVSTVKRWAYRDKWVQKNDTKNKTETKRNLKKICVGKLQNTNAVKHGLFSKYLPEETLELVGSIENMSPIDILWENICLKYAAIIRSQKLMYVEDANDCTKRITLEGEAIAYQYTEAYEKQASFLIAQSRAMGTLMNLIKQYEELCRSDFATEEQKLRIEKLKTEISKVKEDEPIKATIIDNIPDVEVKTSADKFE</sequence>
<dbReference type="NCBIfam" id="NF040601">
    <property type="entry name" value="TerS_not_xtmA"/>
    <property type="match status" value="1"/>
</dbReference>
<dbReference type="RefSeq" id="WP_008537636.1">
    <property type="nucleotide sequence ID" value="NZ_JH601090.1"/>
</dbReference>
<gene>
    <name evidence="1" type="ORF">HMPREF9454_00432</name>
</gene>
<evidence type="ECO:0000313" key="1">
    <source>
        <dbReference type="EMBL" id="EHR38834.1"/>
    </source>
</evidence>
<evidence type="ECO:0000313" key="2">
    <source>
        <dbReference type="Proteomes" id="UP000005963"/>
    </source>
</evidence>
<organism evidence="1 2">
    <name type="scientific">Megamonas funiformis YIT 11815</name>
    <dbReference type="NCBI Taxonomy" id="742816"/>
    <lineage>
        <taxon>Bacteria</taxon>
        <taxon>Bacillati</taxon>
        <taxon>Bacillota</taxon>
        <taxon>Negativicutes</taxon>
        <taxon>Selenomonadales</taxon>
        <taxon>Selenomonadaceae</taxon>
        <taxon>Megamonas</taxon>
    </lineage>
</organism>
<dbReference type="Proteomes" id="UP000005963">
    <property type="component" value="Unassembled WGS sequence"/>
</dbReference>